<evidence type="ECO:0000256" key="1">
    <source>
        <dbReference type="ARBA" id="ARBA00004123"/>
    </source>
</evidence>
<name>A0ABR1SA99_9PEZI</name>
<evidence type="ECO:0000256" key="11">
    <source>
        <dbReference type="PROSITE-ProRule" id="PRU00812"/>
    </source>
</evidence>
<feature type="region of interest" description="Disordered" evidence="13">
    <location>
        <begin position="64"/>
        <end position="83"/>
    </location>
</feature>
<comment type="catalytic activity">
    <reaction evidence="10 12">
        <text>O-phospho-L-threonyl-[protein] + H2O = L-threonyl-[protein] + phosphate</text>
        <dbReference type="Rhea" id="RHEA:47004"/>
        <dbReference type="Rhea" id="RHEA-COMP:11060"/>
        <dbReference type="Rhea" id="RHEA-COMP:11605"/>
        <dbReference type="ChEBI" id="CHEBI:15377"/>
        <dbReference type="ChEBI" id="CHEBI:30013"/>
        <dbReference type="ChEBI" id="CHEBI:43474"/>
        <dbReference type="ChEBI" id="CHEBI:61977"/>
        <dbReference type="EC" id="3.1.3.16"/>
    </reaction>
</comment>
<keyword evidence="7 12" id="KW-0904">Protein phosphatase</keyword>
<feature type="region of interest" description="Disordered" evidence="13">
    <location>
        <begin position="1"/>
        <end position="28"/>
    </location>
</feature>
<organism evidence="15 16">
    <name type="scientific">Apiospora marii</name>
    <dbReference type="NCBI Taxonomy" id="335849"/>
    <lineage>
        <taxon>Eukaryota</taxon>
        <taxon>Fungi</taxon>
        <taxon>Dikarya</taxon>
        <taxon>Ascomycota</taxon>
        <taxon>Pezizomycotina</taxon>
        <taxon>Sordariomycetes</taxon>
        <taxon>Xylariomycetidae</taxon>
        <taxon>Amphisphaeriales</taxon>
        <taxon>Apiosporaceae</taxon>
        <taxon>Apiospora</taxon>
    </lineage>
</organism>
<accession>A0ABR1SA99</accession>
<feature type="compositionally biased region" description="Basic and acidic residues" evidence="13">
    <location>
        <begin position="223"/>
        <end position="251"/>
    </location>
</feature>
<evidence type="ECO:0000256" key="12">
    <source>
        <dbReference type="RuleBase" id="RU367080"/>
    </source>
</evidence>
<dbReference type="EMBL" id="JAQQWI010000007">
    <property type="protein sequence ID" value="KAK8028763.1"/>
    <property type="molecule type" value="Genomic_DNA"/>
</dbReference>
<evidence type="ECO:0000256" key="5">
    <source>
        <dbReference type="ARBA" id="ARBA00022801"/>
    </source>
</evidence>
<feature type="region of interest" description="Disordered" evidence="13">
    <location>
        <begin position="223"/>
        <end position="281"/>
    </location>
</feature>
<comment type="catalytic activity">
    <reaction evidence="9 12">
        <text>O-phospho-L-seryl-[protein] + H2O = L-seryl-[protein] + phosphate</text>
        <dbReference type="Rhea" id="RHEA:20629"/>
        <dbReference type="Rhea" id="RHEA-COMP:9863"/>
        <dbReference type="Rhea" id="RHEA-COMP:11604"/>
        <dbReference type="ChEBI" id="CHEBI:15377"/>
        <dbReference type="ChEBI" id="CHEBI:29999"/>
        <dbReference type="ChEBI" id="CHEBI:43474"/>
        <dbReference type="ChEBI" id="CHEBI:83421"/>
        <dbReference type="EC" id="3.1.3.16"/>
    </reaction>
</comment>
<proteinExistence type="inferred from homology"/>
<comment type="function">
    <text evidence="12">Putative RNA polymerase II subunit B1 C-terminal domain (CTD) phosphatase involved in RNA polymerase II transcription regulation.</text>
</comment>
<gene>
    <name evidence="15" type="ORF">PG991_005819</name>
</gene>
<keyword evidence="8 12" id="KW-0539">Nucleus</keyword>
<dbReference type="PANTHER" id="PTHR14732:SF0">
    <property type="entry name" value="RNA POLYMERASE II SUBUNIT B1 CTD PHOSPHATASE RPAP2-RELATED"/>
    <property type="match status" value="1"/>
</dbReference>
<evidence type="ECO:0000256" key="8">
    <source>
        <dbReference type="ARBA" id="ARBA00023242"/>
    </source>
</evidence>
<keyword evidence="6 12" id="KW-0862">Zinc</keyword>
<keyword evidence="3 12" id="KW-0479">Metal-binding</keyword>
<evidence type="ECO:0000313" key="15">
    <source>
        <dbReference type="EMBL" id="KAK8028763.1"/>
    </source>
</evidence>
<evidence type="ECO:0000256" key="7">
    <source>
        <dbReference type="ARBA" id="ARBA00022912"/>
    </source>
</evidence>
<evidence type="ECO:0000256" key="4">
    <source>
        <dbReference type="ARBA" id="ARBA00022771"/>
    </source>
</evidence>
<reference evidence="15 16" key="1">
    <citation type="submission" date="2023-01" db="EMBL/GenBank/DDBJ databases">
        <title>Analysis of 21 Apiospora genomes using comparative genomics revels a genus with tremendous synthesis potential of carbohydrate active enzymes and secondary metabolites.</title>
        <authorList>
            <person name="Sorensen T."/>
        </authorList>
    </citation>
    <scope>NUCLEOTIDE SEQUENCE [LARGE SCALE GENOMIC DNA]</scope>
    <source>
        <strain evidence="15 16">CBS 20057</strain>
    </source>
</reference>
<feature type="compositionally biased region" description="Pro residues" evidence="13">
    <location>
        <begin position="1"/>
        <end position="10"/>
    </location>
</feature>
<comment type="similarity">
    <text evidence="2 11 12">Belongs to the RPAP2 family.</text>
</comment>
<dbReference type="Gene3D" id="1.25.40.820">
    <property type="match status" value="1"/>
</dbReference>
<evidence type="ECO:0000313" key="16">
    <source>
        <dbReference type="Proteomes" id="UP001396898"/>
    </source>
</evidence>
<sequence>MATQTKPPPKGILKKTKITTEPTPEEPDAAVKARNLAIHHASIIHDRRQMSDAISDSIIDLSKLPSGSASSPPPSAAAPSDEDAATFTSQVRLFQPSDYEDLIEERNCLGKCGYVLCPKPRIKVNQTGEFKLVNFGRKDFAIVPKKEMERWCSQTCARRAMYIKVQLNETAAWERAGIEGIQIELYQEPGSSKTGKKSSDPAEDITRDLRALKLEADRKAASDARELALERGDTGDKRKNATGRCQREGEGCLRGPSRAFARSERGWPSTSRGIQTKVRSKRPCVMTWPARKN</sequence>
<keyword evidence="4 12" id="KW-0863">Zinc-finger</keyword>
<evidence type="ECO:0000256" key="10">
    <source>
        <dbReference type="ARBA" id="ARBA00048336"/>
    </source>
</evidence>
<dbReference type="Proteomes" id="UP001396898">
    <property type="component" value="Unassembled WGS sequence"/>
</dbReference>
<evidence type="ECO:0000256" key="13">
    <source>
        <dbReference type="SAM" id="MobiDB-lite"/>
    </source>
</evidence>
<feature type="domain" description="RTR1-type" evidence="14">
    <location>
        <begin position="89"/>
        <end position="176"/>
    </location>
</feature>
<dbReference type="InterPro" id="IPR007308">
    <property type="entry name" value="Rtr1/RPAP2_dom"/>
</dbReference>
<comment type="caution">
    <text evidence="15">The sequence shown here is derived from an EMBL/GenBank/DDBJ whole genome shotgun (WGS) entry which is preliminary data.</text>
</comment>
<dbReference type="PROSITE" id="PS51479">
    <property type="entry name" value="ZF_RTR1"/>
    <property type="match status" value="1"/>
</dbReference>
<protein>
    <recommendedName>
        <fullName evidence="12">RNA polymerase II subunit B1 CTD phosphatase RPAP2 homolog</fullName>
        <ecNumber evidence="12">3.1.3.16</ecNumber>
    </recommendedName>
</protein>
<evidence type="ECO:0000256" key="2">
    <source>
        <dbReference type="ARBA" id="ARBA00005676"/>
    </source>
</evidence>
<keyword evidence="5 12" id="KW-0378">Hydrolase</keyword>
<dbReference type="Pfam" id="PF04181">
    <property type="entry name" value="RPAP2_Rtr1"/>
    <property type="match status" value="1"/>
</dbReference>
<evidence type="ECO:0000256" key="3">
    <source>
        <dbReference type="ARBA" id="ARBA00022723"/>
    </source>
</evidence>
<evidence type="ECO:0000256" key="9">
    <source>
        <dbReference type="ARBA" id="ARBA00047761"/>
    </source>
</evidence>
<evidence type="ECO:0000259" key="14">
    <source>
        <dbReference type="PROSITE" id="PS51479"/>
    </source>
</evidence>
<dbReference type="EC" id="3.1.3.16" evidence="12"/>
<comment type="subcellular location">
    <subcellularLocation>
        <location evidence="1 12">Nucleus</location>
    </subcellularLocation>
</comment>
<keyword evidence="16" id="KW-1185">Reference proteome</keyword>
<evidence type="ECO:0000256" key="6">
    <source>
        <dbReference type="ARBA" id="ARBA00022833"/>
    </source>
</evidence>
<dbReference type="InterPro" id="IPR039693">
    <property type="entry name" value="Rtr1/RPAP2"/>
</dbReference>
<dbReference type="PANTHER" id="PTHR14732">
    <property type="entry name" value="RNA POLYMERASE II SUBUNIT B1 CTD PHOSPHATASE RPAP2-RELATED"/>
    <property type="match status" value="1"/>
</dbReference>
<dbReference type="InterPro" id="IPR038534">
    <property type="entry name" value="Rtr1/RPAP2_sf"/>
</dbReference>